<organism evidence="1 2">
    <name type="scientific">Citrus sinensis</name>
    <name type="common">Sweet orange</name>
    <name type="synonym">Citrus aurantium var. sinensis</name>
    <dbReference type="NCBI Taxonomy" id="2711"/>
    <lineage>
        <taxon>Eukaryota</taxon>
        <taxon>Viridiplantae</taxon>
        <taxon>Streptophyta</taxon>
        <taxon>Embryophyta</taxon>
        <taxon>Tracheophyta</taxon>
        <taxon>Spermatophyta</taxon>
        <taxon>Magnoliopsida</taxon>
        <taxon>eudicotyledons</taxon>
        <taxon>Gunneridae</taxon>
        <taxon>Pentapetalae</taxon>
        <taxon>rosids</taxon>
        <taxon>malvids</taxon>
        <taxon>Sapindales</taxon>
        <taxon>Rutaceae</taxon>
        <taxon>Aurantioideae</taxon>
        <taxon>Citrus</taxon>
    </lineage>
</organism>
<protein>
    <submittedName>
        <fullName evidence="1">TTF-type domain-containing protein</fullName>
    </submittedName>
</protein>
<gene>
    <name evidence="1" type="ORF">KPL71_026597</name>
</gene>
<proteinExistence type="predicted"/>
<sequence>MDRNEILVKLHKRFPSLPHNALLTIYKARSERMRLIMRNNIPADIRWLIEAKVRLAATPNRQFKKIFVLSGFTYGKHKEFIDAAIDLGRSIAERKLHLLYGGGNRGLSKLVSEATFVKGSQVLGIIPRALKPLGSLSDSSTGEELAVSGMEMFYKRKEPPLLEKNDDASKQKDKSGSKKDDDCGKKQKNDDARTMRENDVEVNLLNLPMDPGLRHPISYYNVNIQDQVRRQYLQNGPCQPKTHNFPLRHFGKQSRRFNSAWFDKYGNWLEYSIAKDAGFCLCCYLFKPEIGEQAGGESFTKHGFTNWKKPERLRVHVGCSNSVHNDAWRSCQDLMKQEQHIQTMYSRHSNQTKSEYRARLQASIDCVRFLLRQGLAFRGHDESEESSNRGNFLELLKFLADHNEDIKAVTLENAPSFLKVTCPDTQKDIVSACAIETTNAIIREMGDAFFSILVDESRDVSIKEQMVVVLRYVNISGQVVERFIGIEQVSSTTAQSLKEAIDRLFSRHGLSMSRVRGQGYDGASNMQGEFNGLKTIILRENECAYYIHCFAHQLQLALIVVAKNHIQIESFFAIIANVVNVVGASSKRCDALREKHAEEVVKALNLGDLSSGQGLNQETTLKRCGDTRWGSHYNTLLSIINMFSAHDIDVPNMDDMFVDRGRSRRKAQEITNLHRYRVELYYAVLDMQLQELNSRFNETNTELLLCLACLSPNDLFSAFNKQKLLRLAQLYPNEFSTIDIMALEIQLDTYILDMRTSGEFSELKDIGDLAKRMIETKRHNVYPLVYLLITLALTLPVATASVERAFSAMNILKNRLRNRIGYETEWESNA</sequence>
<accession>A0ACB8I0S1</accession>
<reference evidence="2" key="1">
    <citation type="journal article" date="2023" name="Hortic. Res.">
        <title>A chromosome-level phased genome enabling allele-level studies in sweet orange: a case study on citrus Huanglongbing tolerance.</title>
        <authorList>
            <person name="Wu B."/>
            <person name="Yu Q."/>
            <person name="Deng Z."/>
            <person name="Duan Y."/>
            <person name="Luo F."/>
            <person name="Gmitter F. Jr."/>
        </authorList>
    </citation>
    <scope>NUCLEOTIDE SEQUENCE [LARGE SCALE GENOMIC DNA]</scope>
    <source>
        <strain evidence="2">cv. Valencia</strain>
    </source>
</reference>
<keyword evidence="2" id="KW-1185">Reference proteome</keyword>
<evidence type="ECO:0000313" key="1">
    <source>
        <dbReference type="EMBL" id="KAH9680567.1"/>
    </source>
</evidence>
<dbReference type="EMBL" id="CM039178">
    <property type="protein sequence ID" value="KAH9680567.1"/>
    <property type="molecule type" value="Genomic_DNA"/>
</dbReference>
<name>A0ACB8I0S1_CITSI</name>
<evidence type="ECO:0000313" key="2">
    <source>
        <dbReference type="Proteomes" id="UP000829398"/>
    </source>
</evidence>
<dbReference type="Proteomes" id="UP000829398">
    <property type="component" value="Chromosome 9"/>
</dbReference>
<comment type="caution">
    <text evidence="1">The sequence shown here is derived from an EMBL/GenBank/DDBJ whole genome shotgun (WGS) entry which is preliminary data.</text>
</comment>